<evidence type="ECO:0000313" key="3">
    <source>
        <dbReference type="Proteomes" id="UP000320475"/>
    </source>
</evidence>
<dbReference type="Proteomes" id="UP000320475">
    <property type="component" value="Unassembled WGS sequence"/>
</dbReference>
<sequence length="509" mass="56720">MIDQDCYGPALKRPPCPHSIEGYRLVKRTSSRDFLNASPTASNAPLHASSPATCSQPSNYATIIPEPFSLKIPTTAAATQIMPFLKRIADKYDSMEKKMKALFTHACIHAIKARQREIEARAQCIHGFTPDFSVAQKLLRVRYIRTDPNDVDSVAPDVPSPSRNLPTSCSTSTSSNKTESSLSELTSPPTSPEPCRQEPSRPKSGHKSTASGSTTSGSHSSTGLLARSRPFKDQGSRTTPTNAMGWHEAMTRTLCATHFYPQDCTPIFEEASMLAFNDRHAYLWRCAAKTIRDVITNCRARMKRIVMHHLETIVALRPEQSLKRVCIELLENDGFVHNGDKKFQSLVLARALAFMYWIEARSATKFSWSSYPRPSVVFCISVLLFCLRNPKSTETNRHGPELHDEAASIVDSNSSELDASLPYLWAYAQNNKERLVATLTNVDDANYTGAPSNGLLKTLNLKKHRIHTSAVANDTEEGIGSEAQDVFEEQDDPNDRNFKMKLKRTDYGY</sequence>
<feature type="region of interest" description="Disordered" evidence="1">
    <location>
        <begin position="149"/>
        <end position="244"/>
    </location>
</feature>
<feature type="compositionally biased region" description="Low complexity" evidence="1">
    <location>
        <begin position="165"/>
        <end position="188"/>
    </location>
</feature>
<accession>A0A507D4P6</accession>
<comment type="caution">
    <text evidence="2">The sequence shown here is derived from an EMBL/GenBank/DDBJ whole genome shotgun (WGS) entry which is preliminary data.</text>
</comment>
<gene>
    <name evidence="2" type="ORF">SeLEV6574_g03208</name>
</gene>
<proteinExistence type="predicted"/>
<evidence type="ECO:0000313" key="2">
    <source>
        <dbReference type="EMBL" id="TPX46472.1"/>
    </source>
</evidence>
<protein>
    <submittedName>
        <fullName evidence="2">Uncharacterized protein</fullName>
    </submittedName>
</protein>
<dbReference type="VEuPathDB" id="FungiDB:SeMB42_g05749"/>
<evidence type="ECO:0000256" key="1">
    <source>
        <dbReference type="SAM" id="MobiDB-lite"/>
    </source>
</evidence>
<name>A0A507D4P6_9FUNG</name>
<dbReference type="EMBL" id="QEAM01000103">
    <property type="protein sequence ID" value="TPX46472.1"/>
    <property type="molecule type" value="Genomic_DNA"/>
</dbReference>
<reference evidence="2 3" key="1">
    <citation type="journal article" date="2019" name="Sci. Rep.">
        <title>Comparative genomics of chytrid fungi reveal insights into the obligate biotrophic and pathogenic lifestyle of Synchytrium endobioticum.</title>
        <authorList>
            <person name="van de Vossenberg B.T.L.H."/>
            <person name="Warris S."/>
            <person name="Nguyen H.D.T."/>
            <person name="van Gent-Pelzer M.P.E."/>
            <person name="Joly D.L."/>
            <person name="van de Geest H.C."/>
            <person name="Bonants P.J.M."/>
            <person name="Smith D.S."/>
            <person name="Levesque C.A."/>
            <person name="van der Lee T.A.J."/>
        </authorList>
    </citation>
    <scope>NUCLEOTIDE SEQUENCE [LARGE SCALE GENOMIC DNA]</scope>
    <source>
        <strain evidence="2 3">LEV6574</strain>
    </source>
</reference>
<organism evidence="2 3">
    <name type="scientific">Synchytrium endobioticum</name>
    <dbReference type="NCBI Taxonomy" id="286115"/>
    <lineage>
        <taxon>Eukaryota</taxon>
        <taxon>Fungi</taxon>
        <taxon>Fungi incertae sedis</taxon>
        <taxon>Chytridiomycota</taxon>
        <taxon>Chytridiomycota incertae sedis</taxon>
        <taxon>Chytridiomycetes</taxon>
        <taxon>Synchytriales</taxon>
        <taxon>Synchytriaceae</taxon>
        <taxon>Synchytrium</taxon>
    </lineage>
</organism>
<dbReference type="AlphaFoldDB" id="A0A507D4P6"/>
<feature type="compositionally biased region" description="Low complexity" evidence="1">
    <location>
        <begin position="207"/>
        <end position="226"/>
    </location>
</feature>